<dbReference type="EMBL" id="JARBHB010000005">
    <property type="protein sequence ID" value="KAJ8883444.1"/>
    <property type="molecule type" value="Genomic_DNA"/>
</dbReference>
<gene>
    <name evidence="2" type="ORF">PR048_015287</name>
</gene>
<feature type="compositionally biased region" description="Polar residues" evidence="1">
    <location>
        <begin position="35"/>
        <end position="55"/>
    </location>
</feature>
<sequence>MRVKRVKYGAAPECNILCYSLLLRRLAIPEKTRRPTATSDTIPTCENPGVTQQESYPGGGKGLRYALATRVEDDRKSLHCRRASAYDWLSTPPRLRELFDIIHRESMGQCWVNAQETKYLFDSYLVCAVVAQKRTASALKMSSYNEQLHASDQPATRRRSAGDFCKLRTSRKREIPKKSRRPAASSGTIPTCKNPGVTRLGIEPGSPWWEASSLTAEPPRRNQKRWSKFDVILHRLFTVRKPMWNLPRRVGRVQLPNLVRNLAVQDGKYHDGCHTSPYTGRYDGPLHKLLRNLVSCNIAFKGVMRRRWWRRGVCFALLAQQGRQGGGGGEAKVYAGGTKGCRRGEEGSLRRDERQICSRLAILPENKHIWANKRVVWWVLRGQLVNMEGDVRPEIFRRIQLEWQAYRKNSIVFKSNMPINLKKTVYDQCILPVLLTYGCETWTLDEFTKGKLRTAQRAMERSMLGFTRKDKIKATNIRSVTKVKAILEKTATLKWQWTGHVARTKDERWTKTVLEWSPRNHRRPRGRPTDHWDKDIRRVAGSSAGIQEEGGGEIAMETRQVASSGTILICENPGATPPGIEPDEFPVRKSSWASVTSEAPGGEPPTLRLQVGHPTPELRRLHSPTTLAFRILAGAIFACEVEKRGSDKGHAVTCIKCAIASTGKALKKRTVFS</sequence>
<comment type="caution">
    <text evidence="2">The sequence shown here is derived from an EMBL/GenBank/DDBJ whole genome shotgun (WGS) entry which is preliminary data.</text>
</comment>
<evidence type="ECO:0000313" key="2">
    <source>
        <dbReference type="EMBL" id="KAJ8883444.1"/>
    </source>
</evidence>
<evidence type="ECO:0000256" key="1">
    <source>
        <dbReference type="SAM" id="MobiDB-lite"/>
    </source>
</evidence>
<dbReference type="PANTHER" id="PTHR47027">
    <property type="entry name" value="REVERSE TRANSCRIPTASE DOMAIN-CONTAINING PROTEIN"/>
    <property type="match status" value="1"/>
</dbReference>
<dbReference type="Proteomes" id="UP001159363">
    <property type="component" value="Chromosome 4"/>
</dbReference>
<feature type="region of interest" description="Disordered" evidence="1">
    <location>
        <begin position="172"/>
        <end position="196"/>
    </location>
</feature>
<keyword evidence="3" id="KW-1185">Reference proteome</keyword>
<feature type="region of interest" description="Disordered" evidence="1">
    <location>
        <begin position="33"/>
        <end position="58"/>
    </location>
</feature>
<reference evidence="2 3" key="1">
    <citation type="submission" date="2023-02" db="EMBL/GenBank/DDBJ databases">
        <title>LHISI_Scaffold_Assembly.</title>
        <authorList>
            <person name="Stuart O.P."/>
            <person name="Cleave R."/>
            <person name="Magrath M.J.L."/>
            <person name="Mikheyev A.S."/>
        </authorList>
    </citation>
    <scope>NUCLEOTIDE SEQUENCE [LARGE SCALE GENOMIC DNA]</scope>
    <source>
        <strain evidence="2">Daus_M_001</strain>
        <tissue evidence="2">Leg muscle</tissue>
    </source>
</reference>
<dbReference type="PANTHER" id="PTHR47027:SF20">
    <property type="entry name" value="REVERSE TRANSCRIPTASE-LIKE PROTEIN WITH RNA-DIRECTED DNA POLYMERASE DOMAIN"/>
    <property type="match status" value="1"/>
</dbReference>
<name>A0ABQ9HGN3_9NEOP</name>
<protein>
    <recommendedName>
        <fullName evidence="4">Endonuclease-reverse transcriptase</fullName>
    </recommendedName>
</protein>
<organism evidence="2 3">
    <name type="scientific">Dryococelus australis</name>
    <dbReference type="NCBI Taxonomy" id="614101"/>
    <lineage>
        <taxon>Eukaryota</taxon>
        <taxon>Metazoa</taxon>
        <taxon>Ecdysozoa</taxon>
        <taxon>Arthropoda</taxon>
        <taxon>Hexapoda</taxon>
        <taxon>Insecta</taxon>
        <taxon>Pterygota</taxon>
        <taxon>Neoptera</taxon>
        <taxon>Polyneoptera</taxon>
        <taxon>Phasmatodea</taxon>
        <taxon>Verophasmatodea</taxon>
        <taxon>Anareolatae</taxon>
        <taxon>Phasmatidae</taxon>
        <taxon>Eurycanthinae</taxon>
        <taxon>Dryococelus</taxon>
    </lineage>
</organism>
<proteinExistence type="predicted"/>
<accession>A0ABQ9HGN3</accession>
<evidence type="ECO:0000313" key="3">
    <source>
        <dbReference type="Proteomes" id="UP001159363"/>
    </source>
</evidence>
<evidence type="ECO:0008006" key="4">
    <source>
        <dbReference type="Google" id="ProtNLM"/>
    </source>
</evidence>